<sequence length="43" mass="5151">RFEVWTKKDNFAATVTFDKNAWEKNKDVRHIPLKIHTPSPKQK</sequence>
<evidence type="ECO:0000313" key="1">
    <source>
        <dbReference type="EMBL" id="GAI60970.1"/>
    </source>
</evidence>
<proteinExistence type="predicted"/>
<feature type="non-terminal residue" evidence="1">
    <location>
        <position position="43"/>
    </location>
</feature>
<dbReference type="EMBL" id="BARV01045837">
    <property type="protein sequence ID" value="GAI60970.1"/>
    <property type="molecule type" value="Genomic_DNA"/>
</dbReference>
<dbReference type="AlphaFoldDB" id="X1RCW5"/>
<comment type="caution">
    <text evidence="1">The sequence shown here is derived from an EMBL/GenBank/DDBJ whole genome shotgun (WGS) entry which is preliminary data.</text>
</comment>
<gene>
    <name evidence="1" type="ORF">S06H3_66851</name>
</gene>
<name>X1RCW5_9ZZZZ</name>
<feature type="non-terminal residue" evidence="1">
    <location>
        <position position="1"/>
    </location>
</feature>
<organism evidence="1">
    <name type="scientific">marine sediment metagenome</name>
    <dbReference type="NCBI Taxonomy" id="412755"/>
    <lineage>
        <taxon>unclassified sequences</taxon>
        <taxon>metagenomes</taxon>
        <taxon>ecological metagenomes</taxon>
    </lineage>
</organism>
<reference evidence="1" key="1">
    <citation type="journal article" date="2014" name="Front. Microbiol.">
        <title>High frequency of phylogenetically diverse reductive dehalogenase-homologous genes in deep subseafloor sedimentary metagenomes.</title>
        <authorList>
            <person name="Kawai M."/>
            <person name="Futagami T."/>
            <person name="Toyoda A."/>
            <person name="Takaki Y."/>
            <person name="Nishi S."/>
            <person name="Hori S."/>
            <person name="Arai W."/>
            <person name="Tsubouchi T."/>
            <person name="Morono Y."/>
            <person name="Uchiyama I."/>
            <person name="Ito T."/>
            <person name="Fujiyama A."/>
            <person name="Inagaki F."/>
            <person name="Takami H."/>
        </authorList>
    </citation>
    <scope>NUCLEOTIDE SEQUENCE</scope>
    <source>
        <strain evidence="1">Expedition CK06-06</strain>
    </source>
</reference>
<accession>X1RCW5</accession>
<protein>
    <submittedName>
        <fullName evidence="1">Uncharacterized protein</fullName>
    </submittedName>
</protein>